<evidence type="ECO:0000313" key="10">
    <source>
        <dbReference type="Proteomes" id="UP000838763"/>
    </source>
</evidence>
<keyword evidence="7" id="KW-0131">Cell cycle</keyword>
<dbReference type="OrthoDB" id="5565328at2759"/>
<evidence type="ECO:0000256" key="3">
    <source>
        <dbReference type="ARBA" id="ARBA00022618"/>
    </source>
</evidence>
<evidence type="ECO:0000256" key="8">
    <source>
        <dbReference type="SAM" id="SignalP"/>
    </source>
</evidence>
<accession>A0A9P1H1A9</accession>
<evidence type="ECO:0000256" key="6">
    <source>
        <dbReference type="ARBA" id="ARBA00023242"/>
    </source>
</evidence>
<proteinExistence type="inferred from homology"/>
<evidence type="ECO:0000256" key="7">
    <source>
        <dbReference type="ARBA" id="ARBA00023306"/>
    </source>
</evidence>
<comment type="similarity">
    <text evidence="2">Belongs to the SCC4/mau-2 family.</text>
</comment>
<dbReference type="GO" id="GO:0005634">
    <property type="term" value="C:nucleus"/>
    <property type="evidence" value="ECO:0007669"/>
    <property type="project" value="UniProtKB-SubCell"/>
</dbReference>
<evidence type="ECO:0000313" key="9">
    <source>
        <dbReference type="EMBL" id="CAI4213764.1"/>
    </source>
</evidence>
<organism evidence="9 10">
    <name type="scientific">Parascedosporium putredinis</name>
    <dbReference type="NCBI Taxonomy" id="1442378"/>
    <lineage>
        <taxon>Eukaryota</taxon>
        <taxon>Fungi</taxon>
        <taxon>Dikarya</taxon>
        <taxon>Ascomycota</taxon>
        <taxon>Pezizomycotina</taxon>
        <taxon>Sordariomycetes</taxon>
        <taxon>Hypocreomycetidae</taxon>
        <taxon>Microascales</taxon>
        <taxon>Microascaceae</taxon>
        <taxon>Parascedosporium</taxon>
    </lineage>
</organism>
<dbReference type="InterPro" id="IPR019440">
    <property type="entry name" value="MAU2"/>
</dbReference>
<dbReference type="GO" id="GO:0051301">
    <property type="term" value="P:cell division"/>
    <property type="evidence" value="ECO:0007669"/>
    <property type="project" value="UniProtKB-KW"/>
</dbReference>
<keyword evidence="8" id="KW-0732">Signal</keyword>
<reference evidence="9" key="1">
    <citation type="submission" date="2022-11" db="EMBL/GenBank/DDBJ databases">
        <authorList>
            <person name="Scott C."/>
            <person name="Bruce N."/>
        </authorList>
    </citation>
    <scope>NUCLEOTIDE SEQUENCE</scope>
</reference>
<evidence type="ECO:0000256" key="1">
    <source>
        <dbReference type="ARBA" id="ARBA00004123"/>
    </source>
</evidence>
<evidence type="ECO:0000256" key="2">
    <source>
        <dbReference type="ARBA" id="ARBA00008585"/>
    </source>
</evidence>
<keyword evidence="4" id="KW-0498">Mitosis</keyword>
<keyword evidence="3" id="KW-0132">Cell division</keyword>
<feature type="chain" id="PRO_5040416491" evidence="8">
    <location>
        <begin position="22"/>
        <end position="390"/>
    </location>
</feature>
<gene>
    <name evidence="9" type="ORF">PPNO1_LOCUS3508</name>
</gene>
<feature type="signal peptide" evidence="8">
    <location>
        <begin position="1"/>
        <end position="21"/>
    </location>
</feature>
<comment type="subcellular location">
    <subcellularLocation>
        <location evidence="1">Nucleus</location>
    </subcellularLocation>
</comment>
<keyword evidence="10" id="KW-1185">Reference proteome</keyword>
<dbReference type="PANTHER" id="PTHR21394">
    <property type="entry name" value="MAU2 CHROMATID COHESION FACTOR HOMOLOG"/>
    <property type="match status" value="1"/>
</dbReference>
<evidence type="ECO:0000256" key="5">
    <source>
        <dbReference type="ARBA" id="ARBA00022829"/>
    </source>
</evidence>
<dbReference type="EMBL" id="CALLCH030000009">
    <property type="protein sequence ID" value="CAI4213764.1"/>
    <property type="molecule type" value="Genomic_DNA"/>
</dbReference>
<name>A0A9P1H1A9_9PEZI</name>
<dbReference type="GO" id="GO:0007064">
    <property type="term" value="P:mitotic sister chromatid cohesion"/>
    <property type="evidence" value="ECO:0007669"/>
    <property type="project" value="InterPro"/>
</dbReference>
<evidence type="ECO:0000256" key="4">
    <source>
        <dbReference type="ARBA" id="ARBA00022776"/>
    </source>
</evidence>
<keyword evidence="5" id="KW-0159">Chromosome partition</keyword>
<protein>
    <submittedName>
        <fullName evidence="9">Uncharacterized protein</fullName>
    </submittedName>
</protein>
<sequence>MPQSRIPQVDILILLLDLACSMQQKQPDLMIQKLKALQIRMDEATDWQTTTASLRLPIKKASGMQPLSEDTAAVVEAGGPEDANDYLVFSYVAKAELYILVMTFSGIAFVSRSTGSQHRTLDFWEEALDTLERWNKEKGSGDVIPLPSLQEAVRRATWRNEVHCYLHILIALYSATQSRWAKVRESLDKVYAAVGTGDLEKAVIIYTDPRFEIGNATQQRNVRLDMALLAKMSLLWVMEHPRYRNTAESTRLFEQLRPLCQDHHDVEIRTAYNIVLATITMQPPPPLQQVKNSMYTALNGSKMVGNTHFLAISLNIMRCRLFENVVGEQALKSAKAASTQAKRNGNYLWMSVADGMLAHSHDVQGQAEEASQANSTAAGYAAKALAADNP</sequence>
<dbReference type="Proteomes" id="UP000838763">
    <property type="component" value="Unassembled WGS sequence"/>
</dbReference>
<dbReference type="AlphaFoldDB" id="A0A9P1H1A9"/>
<dbReference type="GO" id="GO:0007059">
    <property type="term" value="P:chromosome segregation"/>
    <property type="evidence" value="ECO:0007669"/>
    <property type="project" value="UniProtKB-KW"/>
</dbReference>
<comment type="caution">
    <text evidence="9">The sequence shown here is derived from an EMBL/GenBank/DDBJ whole genome shotgun (WGS) entry which is preliminary data.</text>
</comment>
<keyword evidence="6" id="KW-0539">Nucleus</keyword>
<dbReference type="Pfam" id="PF10345">
    <property type="entry name" value="Cohesin_load"/>
    <property type="match status" value="2"/>
</dbReference>